<dbReference type="HOGENOM" id="CLU_2360040_0_0_1"/>
<dbReference type="Proteomes" id="UP000054477">
    <property type="component" value="Unassembled WGS sequence"/>
</dbReference>
<gene>
    <name evidence="1" type="ORF">K443DRAFT_15950</name>
</gene>
<dbReference type="OrthoDB" id="10267115at2759"/>
<keyword evidence="2" id="KW-1185">Reference proteome</keyword>
<reference evidence="1 2" key="1">
    <citation type="submission" date="2014-04" db="EMBL/GenBank/DDBJ databases">
        <authorList>
            <consortium name="DOE Joint Genome Institute"/>
            <person name="Kuo A."/>
            <person name="Kohler A."/>
            <person name="Nagy L.G."/>
            <person name="Floudas D."/>
            <person name="Copeland A."/>
            <person name="Barry K.W."/>
            <person name="Cichocki N."/>
            <person name="Veneault-Fourrey C."/>
            <person name="LaButti K."/>
            <person name="Lindquist E.A."/>
            <person name="Lipzen A."/>
            <person name="Lundell T."/>
            <person name="Morin E."/>
            <person name="Murat C."/>
            <person name="Sun H."/>
            <person name="Tunlid A."/>
            <person name="Henrissat B."/>
            <person name="Grigoriev I.V."/>
            <person name="Hibbett D.S."/>
            <person name="Martin F."/>
            <person name="Nordberg H.P."/>
            <person name="Cantor M.N."/>
            <person name="Hua S.X."/>
        </authorList>
    </citation>
    <scope>NUCLEOTIDE SEQUENCE [LARGE SCALE GENOMIC DNA]</scope>
    <source>
        <strain evidence="1 2">LaAM-08-1</strain>
    </source>
</reference>
<accession>A0A0C9WKN3</accession>
<dbReference type="AlphaFoldDB" id="A0A0C9WKN3"/>
<dbReference type="EMBL" id="KN839575">
    <property type="protein sequence ID" value="KIJ89605.1"/>
    <property type="molecule type" value="Genomic_DNA"/>
</dbReference>
<evidence type="ECO:0000313" key="1">
    <source>
        <dbReference type="EMBL" id="KIJ89605.1"/>
    </source>
</evidence>
<proteinExistence type="predicted"/>
<reference evidence="2" key="2">
    <citation type="submission" date="2015-01" db="EMBL/GenBank/DDBJ databases">
        <title>Evolutionary Origins and Diversification of the Mycorrhizal Mutualists.</title>
        <authorList>
            <consortium name="DOE Joint Genome Institute"/>
            <consortium name="Mycorrhizal Genomics Consortium"/>
            <person name="Kohler A."/>
            <person name="Kuo A."/>
            <person name="Nagy L.G."/>
            <person name="Floudas D."/>
            <person name="Copeland A."/>
            <person name="Barry K.W."/>
            <person name="Cichocki N."/>
            <person name="Veneault-Fourrey C."/>
            <person name="LaButti K."/>
            <person name="Lindquist E.A."/>
            <person name="Lipzen A."/>
            <person name="Lundell T."/>
            <person name="Morin E."/>
            <person name="Murat C."/>
            <person name="Riley R."/>
            <person name="Ohm R."/>
            <person name="Sun H."/>
            <person name="Tunlid A."/>
            <person name="Henrissat B."/>
            <person name="Grigoriev I.V."/>
            <person name="Hibbett D.S."/>
            <person name="Martin F."/>
        </authorList>
    </citation>
    <scope>NUCLEOTIDE SEQUENCE [LARGE SCALE GENOMIC DNA]</scope>
    <source>
        <strain evidence="2">LaAM-08-1</strain>
    </source>
</reference>
<evidence type="ECO:0000313" key="2">
    <source>
        <dbReference type="Proteomes" id="UP000054477"/>
    </source>
</evidence>
<name>A0A0C9WKN3_9AGAR</name>
<sequence length="96" mass="10797">MSLGSCEEGGETRGKGEDCVDVFYVGRMSLLSWASYSPPKHALRGLADILQSEPMLYGILLTRQRWHYTGLSRSVTQRACQRSKMRTSTPVERDSL</sequence>
<protein>
    <submittedName>
        <fullName evidence="1">Uncharacterized protein</fullName>
    </submittedName>
</protein>
<organism evidence="1 2">
    <name type="scientific">Laccaria amethystina LaAM-08-1</name>
    <dbReference type="NCBI Taxonomy" id="1095629"/>
    <lineage>
        <taxon>Eukaryota</taxon>
        <taxon>Fungi</taxon>
        <taxon>Dikarya</taxon>
        <taxon>Basidiomycota</taxon>
        <taxon>Agaricomycotina</taxon>
        <taxon>Agaricomycetes</taxon>
        <taxon>Agaricomycetidae</taxon>
        <taxon>Agaricales</taxon>
        <taxon>Agaricineae</taxon>
        <taxon>Hydnangiaceae</taxon>
        <taxon>Laccaria</taxon>
    </lineage>
</organism>